<accession>A0AAU8DTS2</accession>
<name>A0AAU8DTS2_9ACTN</name>
<sequence length="111" mass="11976">MPLKDHTPEDLAHTITLEMAQVHGRDSHAADTVESAILLAWHAHDGPALGDAAGDNPGEIELLERRTSVGGRLSLVDGFSEGSLPETGDWNQRSWRHAAELDSGLHAKLQL</sequence>
<dbReference type="EMBL" id="CP159218">
    <property type="protein sequence ID" value="XCG65623.1"/>
    <property type="molecule type" value="Genomic_DNA"/>
</dbReference>
<gene>
    <name evidence="1" type="ORF">ABLG96_10270</name>
</gene>
<evidence type="ECO:0008006" key="2">
    <source>
        <dbReference type="Google" id="ProtNLM"/>
    </source>
</evidence>
<dbReference type="AlphaFoldDB" id="A0AAU8DTS2"/>
<evidence type="ECO:0000313" key="1">
    <source>
        <dbReference type="EMBL" id="XCG65623.1"/>
    </source>
</evidence>
<dbReference type="RefSeq" id="WP_353651228.1">
    <property type="nucleotide sequence ID" value="NZ_CP159218.1"/>
</dbReference>
<proteinExistence type="predicted"/>
<reference evidence="1" key="1">
    <citation type="submission" date="2024-05" db="EMBL/GenBank/DDBJ databases">
        <authorList>
            <person name="Cai S.Y."/>
            <person name="Jin L.M."/>
            <person name="Li H.R."/>
        </authorList>
    </citation>
    <scope>NUCLEOTIDE SEQUENCE</scope>
    <source>
        <strain evidence="1">A5-74</strain>
    </source>
</reference>
<protein>
    <recommendedName>
        <fullName evidence="2">DUF222 domain-containing protein</fullName>
    </recommendedName>
</protein>
<organism evidence="1">
    <name type="scientific">Nakamurella sp. A5-74</name>
    <dbReference type="NCBI Taxonomy" id="3158264"/>
    <lineage>
        <taxon>Bacteria</taxon>
        <taxon>Bacillati</taxon>
        <taxon>Actinomycetota</taxon>
        <taxon>Actinomycetes</taxon>
        <taxon>Nakamurellales</taxon>
        <taxon>Nakamurellaceae</taxon>
        <taxon>Nakamurella</taxon>
    </lineage>
</organism>